<evidence type="ECO:0000313" key="1">
    <source>
        <dbReference type="EMBL" id="KAI3355860.1"/>
    </source>
</evidence>
<keyword evidence="2" id="KW-1185">Reference proteome</keyword>
<comment type="caution">
    <text evidence="1">The sequence shown here is derived from an EMBL/GenBank/DDBJ whole genome shotgun (WGS) entry which is preliminary data.</text>
</comment>
<proteinExistence type="predicted"/>
<dbReference type="Proteomes" id="UP000831701">
    <property type="component" value="Chromosome 20"/>
</dbReference>
<name>A0ACB8VKC0_9TELE</name>
<reference evidence="1" key="1">
    <citation type="submission" date="2022-04" db="EMBL/GenBank/DDBJ databases">
        <title>Jade perch genome.</title>
        <authorList>
            <person name="Chao B."/>
        </authorList>
    </citation>
    <scope>NUCLEOTIDE SEQUENCE</scope>
    <source>
        <strain evidence="1">CB-2022</strain>
    </source>
</reference>
<gene>
    <name evidence="1" type="ORF">L3Q82_004412</name>
</gene>
<evidence type="ECO:0000313" key="2">
    <source>
        <dbReference type="Proteomes" id="UP000831701"/>
    </source>
</evidence>
<dbReference type="EMBL" id="CM041550">
    <property type="protein sequence ID" value="KAI3355860.1"/>
    <property type="molecule type" value="Genomic_DNA"/>
</dbReference>
<sequence length="258" mass="28836">MVKSSRSQQRDPATSGHGAHGCKQMYTLGLRHFLSGVTVTLGWPGWGGGHNEGGCPSTTNGRSSGPNAGRQGCQWRPCQGGSTVFVIRQKVTDIDYVQSDIESQQKGKVLNPNLYTIELSHRDFTWKIKRCFKHFQALHRKLLMFKALRKLPLPTCIRDTGNPFCKWDSQGAIASSGPPMFVHMGQCTYTSRNTERVLQVHVGFKFRMDEKTSGIIMSGHHRGYLSQKYEIVTACQNGRSVNVSSTTCTYSLSHFEQF</sequence>
<organism evidence="1 2">
    <name type="scientific">Scortum barcoo</name>
    <name type="common">barcoo grunter</name>
    <dbReference type="NCBI Taxonomy" id="214431"/>
    <lineage>
        <taxon>Eukaryota</taxon>
        <taxon>Metazoa</taxon>
        <taxon>Chordata</taxon>
        <taxon>Craniata</taxon>
        <taxon>Vertebrata</taxon>
        <taxon>Euteleostomi</taxon>
        <taxon>Actinopterygii</taxon>
        <taxon>Neopterygii</taxon>
        <taxon>Teleostei</taxon>
        <taxon>Neoteleostei</taxon>
        <taxon>Acanthomorphata</taxon>
        <taxon>Eupercaria</taxon>
        <taxon>Centrarchiformes</taxon>
        <taxon>Terapontoidei</taxon>
        <taxon>Terapontidae</taxon>
        <taxon>Scortum</taxon>
    </lineage>
</organism>
<protein>
    <submittedName>
        <fullName evidence="1">Uncharacterized protein</fullName>
    </submittedName>
</protein>
<accession>A0ACB8VKC0</accession>